<accession>A0A1B8HLR0</accession>
<evidence type="ECO:0000256" key="2">
    <source>
        <dbReference type="ARBA" id="ARBA00006671"/>
    </source>
</evidence>
<evidence type="ECO:0000256" key="1">
    <source>
        <dbReference type="ARBA" id="ARBA00004561"/>
    </source>
</evidence>
<sequence>MKLKNILLASSAAAVMSLSSFANAGPLSDTANIKFSGSFQDETCAITVDGEDAEKATANVLLGSHKGSDLAAVSSVTPAVKFSMNFATCGGISIAQVKFVGGQSTAGIFDVADKNKSVIGIGLSKTADGTDYFQTGAVVDRVDIKDGSAIKDYFARFVKISDENIEDGNTSATIQVDVTYG</sequence>
<organism evidence="7 8">
    <name type="scientific">Morganella psychrotolerans</name>
    <dbReference type="NCBI Taxonomy" id="368603"/>
    <lineage>
        <taxon>Bacteria</taxon>
        <taxon>Pseudomonadati</taxon>
        <taxon>Pseudomonadota</taxon>
        <taxon>Gammaproteobacteria</taxon>
        <taxon>Enterobacterales</taxon>
        <taxon>Morganellaceae</taxon>
        <taxon>Morganella</taxon>
    </lineage>
</organism>
<keyword evidence="4" id="KW-0281">Fimbrium</keyword>
<proteinExistence type="inferred from homology"/>
<comment type="subcellular location">
    <subcellularLocation>
        <location evidence="1">Fimbrium</location>
    </subcellularLocation>
</comment>
<feature type="signal peptide" evidence="5">
    <location>
        <begin position="1"/>
        <end position="24"/>
    </location>
</feature>
<dbReference type="AlphaFoldDB" id="A0A1B8HLR0"/>
<comment type="similarity">
    <text evidence="2">Belongs to the fimbrial protein family.</text>
</comment>
<dbReference type="GO" id="GO:0043709">
    <property type="term" value="P:cell adhesion involved in single-species biofilm formation"/>
    <property type="evidence" value="ECO:0007669"/>
    <property type="project" value="TreeGrafter"/>
</dbReference>
<feature type="chain" id="PRO_5008609762" description="Fimbrial-type adhesion domain-containing protein" evidence="5">
    <location>
        <begin position="25"/>
        <end position="181"/>
    </location>
</feature>
<dbReference type="SUPFAM" id="SSF49401">
    <property type="entry name" value="Bacterial adhesins"/>
    <property type="match status" value="1"/>
</dbReference>
<dbReference type="Gene3D" id="2.60.40.1090">
    <property type="entry name" value="Fimbrial-type adhesion domain"/>
    <property type="match status" value="1"/>
</dbReference>
<evidence type="ECO:0000313" key="7">
    <source>
        <dbReference type="EMBL" id="OBU10339.1"/>
    </source>
</evidence>
<dbReference type="Proteomes" id="UP000092247">
    <property type="component" value="Unassembled WGS sequence"/>
</dbReference>
<evidence type="ECO:0000256" key="4">
    <source>
        <dbReference type="ARBA" id="ARBA00023263"/>
    </source>
</evidence>
<dbReference type="PANTHER" id="PTHR33420:SF12">
    <property type="entry name" value="FIMBRIN-LIKE PROTEIN FIMI-RELATED"/>
    <property type="match status" value="1"/>
</dbReference>
<dbReference type="InterPro" id="IPR050263">
    <property type="entry name" value="Bact_Fimbrial_Adh_Pro"/>
</dbReference>
<dbReference type="InterPro" id="IPR008966">
    <property type="entry name" value="Adhesion_dom_sf"/>
</dbReference>
<evidence type="ECO:0000256" key="3">
    <source>
        <dbReference type="ARBA" id="ARBA00022729"/>
    </source>
</evidence>
<dbReference type="PANTHER" id="PTHR33420">
    <property type="entry name" value="FIMBRIAL SUBUNIT ELFA-RELATED"/>
    <property type="match status" value="1"/>
</dbReference>
<protein>
    <recommendedName>
        <fullName evidence="6">Fimbrial-type adhesion domain-containing protein</fullName>
    </recommendedName>
</protein>
<feature type="domain" description="Fimbrial-type adhesion" evidence="6">
    <location>
        <begin position="33"/>
        <end position="180"/>
    </location>
</feature>
<dbReference type="InterPro" id="IPR000259">
    <property type="entry name" value="Adhesion_dom_fimbrial"/>
</dbReference>
<evidence type="ECO:0000313" key="8">
    <source>
        <dbReference type="Proteomes" id="UP000092247"/>
    </source>
</evidence>
<dbReference type="EMBL" id="LZEX01000004">
    <property type="protein sequence ID" value="OBU10339.1"/>
    <property type="molecule type" value="Genomic_DNA"/>
</dbReference>
<evidence type="ECO:0000256" key="5">
    <source>
        <dbReference type="SAM" id="SignalP"/>
    </source>
</evidence>
<keyword evidence="3 5" id="KW-0732">Signal</keyword>
<reference evidence="7 8" key="1">
    <citation type="submission" date="2016-06" db="EMBL/GenBank/DDBJ databases">
        <authorList>
            <person name="Kjaerup R.B."/>
            <person name="Dalgaard T.S."/>
            <person name="Juul-Madsen H.R."/>
        </authorList>
    </citation>
    <scope>NUCLEOTIDE SEQUENCE [LARGE SCALE GENOMIC DNA]</scope>
    <source>
        <strain evidence="7 8">GCSL-Mp3</strain>
    </source>
</reference>
<dbReference type="RefSeq" id="WP_067421961.1">
    <property type="nucleotide sequence ID" value="NZ_LZEX01000004.1"/>
</dbReference>
<comment type="caution">
    <text evidence="7">The sequence shown here is derived from an EMBL/GenBank/DDBJ whole genome shotgun (WGS) entry which is preliminary data.</text>
</comment>
<name>A0A1B8HLR0_9GAMM</name>
<gene>
    <name evidence="7" type="ORF">AYY17_16010</name>
</gene>
<dbReference type="Pfam" id="PF00419">
    <property type="entry name" value="Fimbrial"/>
    <property type="match status" value="1"/>
</dbReference>
<dbReference type="GO" id="GO:0009289">
    <property type="term" value="C:pilus"/>
    <property type="evidence" value="ECO:0007669"/>
    <property type="project" value="UniProtKB-SubCell"/>
</dbReference>
<dbReference type="InterPro" id="IPR036937">
    <property type="entry name" value="Adhesion_dom_fimbrial_sf"/>
</dbReference>
<evidence type="ECO:0000259" key="6">
    <source>
        <dbReference type="Pfam" id="PF00419"/>
    </source>
</evidence>